<feature type="transmembrane region" description="Helical" evidence="1">
    <location>
        <begin position="270"/>
        <end position="295"/>
    </location>
</feature>
<evidence type="ECO:0000313" key="3">
    <source>
        <dbReference type="Proteomes" id="UP000594263"/>
    </source>
</evidence>
<feature type="transmembrane region" description="Helical" evidence="1">
    <location>
        <begin position="144"/>
        <end position="163"/>
    </location>
</feature>
<organism evidence="2 3">
    <name type="scientific">Kalanchoe fedtschenkoi</name>
    <name type="common">Lavender scallops</name>
    <name type="synonym">South American air plant</name>
    <dbReference type="NCBI Taxonomy" id="63787"/>
    <lineage>
        <taxon>Eukaryota</taxon>
        <taxon>Viridiplantae</taxon>
        <taxon>Streptophyta</taxon>
        <taxon>Embryophyta</taxon>
        <taxon>Tracheophyta</taxon>
        <taxon>Spermatophyta</taxon>
        <taxon>Magnoliopsida</taxon>
        <taxon>eudicotyledons</taxon>
        <taxon>Gunneridae</taxon>
        <taxon>Pentapetalae</taxon>
        <taxon>Saxifragales</taxon>
        <taxon>Crassulaceae</taxon>
        <taxon>Kalanchoe</taxon>
    </lineage>
</organism>
<evidence type="ECO:0000256" key="1">
    <source>
        <dbReference type="SAM" id="Phobius"/>
    </source>
</evidence>
<feature type="transmembrane region" description="Helical" evidence="1">
    <location>
        <begin position="31"/>
        <end position="50"/>
    </location>
</feature>
<dbReference type="PANTHER" id="PTHR33133:SF5">
    <property type="entry name" value="OS08G0107100 PROTEIN"/>
    <property type="match status" value="1"/>
</dbReference>
<name>A0A7N0U179_KALFE</name>
<feature type="transmembrane region" description="Helical" evidence="1">
    <location>
        <begin position="175"/>
        <end position="208"/>
    </location>
</feature>
<keyword evidence="1" id="KW-1133">Transmembrane helix</keyword>
<dbReference type="AlphaFoldDB" id="A0A7N0U179"/>
<keyword evidence="1" id="KW-0472">Membrane</keyword>
<reference evidence="2" key="1">
    <citation type="submission" date="2021-01" db="UniProtKB">
        <authorList>
            <consortium name="EnsemblPlants"/>
        </authorList>
    </citation>
    <scope>IDENTIFICATION</scope>
</reference>
<keyword evidence="3" id="KW-1185">Reference proteome</keyword>
<dbReference type="PANTHER" id="PTHR33133">
    <property type="entry name" value="OS08G0107100 PROTEIN-RELATED"/>
    <property type="match status" value="1"/>
</dbReference>
<feature type="transmembrane region" description="Helical" evidence="1">
    <location>
        <begin position="228"/>
        <end position="250"/>
    </location>
</feature>
<accession>A0A7N0U179</accession>
<evidence type="ECO:0000313" key="2">
    <source>
        <dbReference type="EnsemblPlants" id="Kaladp0048s0789.1.v1.1.CDS.1"/>
    </source>
</evidence>
<keyword evidence="1" id="KW-0812">Transmembrane</keyword>
<dbReference type="Gramene" id="Kaladp0048s0789.1.v1.1">
    <property type="protein sequence ID" value="Kaladp0048s0789.1.v1.1.CDS.1"/>
    <property type="gene ID" value="Kaladp0048s0789.v1.1"/>
</dbReference>
<protein>
    <submittedName>
        <fullName evidence="2">Uncharacterized protein</fullName>
    </submittedName>
</protein>
<sequence length="329" mass="35903">MYQPPNKDLKSFTFCSIYRESFNIISSNTKLFTQIALFIIFPLSVVGLFATPFDHITNTASQSQLNATTPPADTYDNLSSPWTPAAFLIYNLARAALNIGLSLLYFSSLTYAVASIYTEHTNITFYSAICAFKKVWKKLLLTRLAMWAAMMGYTLMTGLLLILPVRAVSSGSYRMVASLAIFIISLVYAGGLIYMVIVWIFGAQVAVLESTCGFKALSRSRILIKGKAFLTISVLVPIALFSLLVAWMVLKVVVNGDAAGIGIVTRIGCGIVALPVMTGLTLLAVVVETVTYLVCKADKGESVTKSSVMEHLDMFVDGYALVRAKDEQI</sequence>
<dbReference type="EnsemblPlants" id="Kaladp0048s0789.1.v1.1">
    <property type="protein sequence ID" value="Kaladp0048s0789.1.v1.1.CDS.1"/>
    <property type="gene ID" value="Kaladp0048s0789.v1.1"/>
</dbReference>
<proteinExistence type="predicted"/>
<dbReference type="Proteomes" id="UP000594263">
    <property type="component" value="Unplaced"/>
</dbReference>